<comment type="caution">
    <text evidence="1">The sequence shown here is derived from an EMBL/GenBank/DDBJ whole genome shotgun (WGS) entry which is preliminary data.</text>
</comment>
<proteinExistence type="predicted"/>
<protein>
    <submittedName>
        <fullName evidence="1">Uncharacterized protein</fullName>
    </submittedName>
</protein>
<accession>A0ACB7RJG5</accession>
<name>A0ACB7RJG5_HYAAI</name>
<evidence type="ECO:0000313" key="2">
    <source>
        <dbReference type="Proteomes" id="UP000821845"/>
    </source>
</evidence>
<organism evidence="1 2">
    <name type="scientific">Hyalomma asiaticum</name>
    <name type="common">Tick</name>
    <dbReference type="NCBI Taxonomy" id="266040"/>
    <lineage>
        <taxon>Eukaryota</taxon>
        <taxon>Metazoa</taxon>
        <taxon>Ecdysozoa</taxon>
        <taxon>Arthropoda</taxon>
        <taxon>Chelicerata</taxon>
        <taxon>Arachnida</taxon>
        <taxon>Acari</taxon>
        <taxon>Parasitiformes</taxon>
        <taxon>Ixodida</taxon>
        <taxon>Ixodoidea</taxon>
        <taxon>Ixodidae</taxon>
        <taxon>Hyalomminae</taxon>
        <taxon>Hyalomma</taxon>
    </lineage>
</organism>
<dbReference type="Proteomes" id="UP000821845">
    <property type="component" value="Chromosome 9"/>
</dbReference>
<sequence length="1721" mass="189076">MGDRRRDNRGRPPPFEPRPPRHPPSDMPPFSKPSMNSRPLPEPTPHLSRGPLERQRRREPGDEGPRDPRRRPPDYNDRYPCSASVPPIHFDGPMRDDIRDGRGHRGRRLAEEHDELSLESYDYRASGGGDPRGPPGSSERQRRPQSAPRYGGDRDRFFENPDRARHSFGYPERHGDEREHFDGFRGHEGRDPEFYRGHGDPQRFGDDLDHEHRSGRMQHWPNDNHEWPPPPGPRYGDERGRNGHMDQRPFVPEYCGGFGEEPPSAMCHESRRSSSVPARRLDWGPEEFHGGPCERGPPDWEDEFGNFSYRPGPPGPPIFGGPEMGPFSSRDYHGGNMCDPDGGRYDERPPRSSNRDRGYHCPREFQEHNRDMSGISPYEEHLPNSTGSGQRPYREGYSEGQGRERFSSRQEPMPGPMAPKGRCPPQGVPPRDVGLRHDGPTFEKPPVMPDRNEGRPFAPNHPKSMEMEQGPKSHCKDIYANPSNPWPDYTTCGFRDQRAAPGYDGPPLRKEGLLGDRGRPMGGIPDRSAASVPPLQRPCPAIPARPTSTMDVSQQRHRAPQPASQCQGPPGIRGPPEQRSLREGNCKIQCAPTVSGTTEEQRQRPSVAPPGSSVSQKPQGHFQPATPDKCREQPPIAPCRTSLPQPPQAANIPSVTAQQQRQQQTHVPRPTTTSQAPQTGNNLPVIATQQPQPKTFAPCGTAQSTNVPTVKNDQQQQRPPAARSASGISQVLQSEKLPTAPAEQQRQRSTVPASVSDGQQSSQSTTSTLVKADEGREKPVVAASTTSVQQIAPKPATQKSPSALQSKADLPPASDESCSLLEERPSAIEDRKLQRPISFPLPKGKLEQLANQVFRPNLSEKGQRAPTVGTPQSQVNSQSDKEKQLSGSSDKQQRPSVSQGASGSAQNKGPCTSLASQQPTSGSALPTASPQKALPAPPQPPSQLTSQAFFTPGQPASASTGTPTPCNLTASCTTDVRPPVTAAYPQQFFPMTYMSVPFAQERYMMPAQQAGPCTLNPGYYEYQQTPSPFVSTGGGQYSVSGAMPRTSVPTPSYFTKPQGSVVTNLQQSEAGPPPTCGQAPSSSATQEQPRPPTLTQEKVADKNAPSKLHAQADAKSGQTQVPDQRENRPEGGGHDIKKPECESVLELSVEDDELRSSDIEIIDSDGDNNETSVKKTAKVAVGGTAQTTKAVGANECATKSDRNSEAPPSVHTIQSKNKIAATEKRRPEPLSKESTSTADETRVLEDEAYPKNQVCFFKREEPRTNSQALVTKKQDTEMKDAEKSLNQEPLAKEQNAKVLKDEGALKADKDVLYGPRPPSAEDINRRSQNTSVPDKTGNRSDIESTSGNKPSTLNDHEVSSSTHESAVAGSSGLGKQREAANAGLPSTSAEKKAEDEVARRDEPKFDDKIEKATSRKRDDSSDERSGHSSERSSRRNDDSYRSRSSKRRRTYSSSDDRYDEDDSDVENTNDGVCLSGRGNEGQVFGIPVVFKAISTTRTFWNIRGGQVARELEEVVGDNVVNQKINRAGFLCVNVATAADAVKLLNLTSLGGAQVESVIPSMYLRHEAKIRGVPYHYTNEKLAELFAGVGVVSARRQLTVKRLHDGTYEEFPRSSVVLTFKPDATLPKTLELDNEKFVVEEYIEAPLQCFKCLRFGHTSRACVSVSRCKNCGARYCEEECERRTPMCANCFGPHQATYVGCPRRREVAFASLWKRTFDLNAL</sequence>
<reference evidence="1" key="1">
    <citation type="submission" date="2020-05" db="EMBL/GenBank/DDBJ databases">
        <title>Large-scale comparative analyses of tick genomes elucidate their genetic diversity and vector capacities.</title>
        <authorList>
            <person name="Jia N."/>
            <person name="Wang J."/>
            <person name="Shi W."/>
            <person name="Du L."/>
            <person name="Sun Y."/>
            <person name="Zhan W."/>
            <person name="Jiang J."/>
            <person name="Wang Q."/>
            <person name="Zhang B."/>
            <person name="Ji P."/>
            <person name="Sakyi L.B."/>
            <person name="Cui X."/>
            <person name="Yuan T."/>
            <person name="Jiang B."/>
            <person name="Yang W."/>
            <person name="Lam T.T.-Y."/>
            <person name="Chang Q."/>
            <person name="Ding S."/>
            <person name="Wang X."/>
            <person name="Zhu J."/>
            <person name="Ruan X."/>
            <person name="Zhao L."/>
            <person name="Wei J."/>
            <person name="Que T."/>
            <person name="Du C."/>
            <person name="Cheng J."/>
            <person name="Dai P."/>
            <person name="Han X."/>
            <person name="Huang E."/>
            <person name="Gao Y."/>
            <person name="Liu J."/>
            <person name="Shao H."/>
            <person name="Ye R."/>
            <person name="Li L."/>
            <person name="Wei W."/>
            <person name="Wang X."/>
            <person name="Wang C."/>
            <person name="Yang T."/>
            <person name="Huo Q."/>
            <person name="Li W."/>
            <person name="Guo W."/>
            <person name="Chen H."/>
            <person name="Zhou L."/>
            <person name="Ni X."/>
            <person name="Tian J."/>
            <person name="Zhou Y."/>
            <person name="Sheng Y."/>
            <person name="Liu T."/>
            <person name="Pan Y."/>
            <person name="Xia L."/>
            <person name="Li J."/>
            <person name="Zhao F."/>
            <person name="Cao W."/>
        </authorList>
    </citation>
    <scope>NUCLEOTIDE SEQUENCE</scope>
    <source>
        <strain evidence="1">Hyas-2018</strain>
    </source>
</reference>
<evidence type="ECO:0000313" key="1">
    <source>
        <dbReference type="EMBL" id="KAH6921514.1"/>
    </source>
</evidence>
<gene>
    <name evidence="1" type="ORF">HPB50_002094</name>
</gene>
<keyword evidence="2" id="KW-1185">Reference proteome</keyword>
<dbReference type="EMBL" id="CM023489">
    <property type="protein sequence ID" value="KAH6921514.1"/>
    <property type="molecule type" value="Genomic_DNA"/>
</dbReference>